<evidence type="ECO:0000256" key="2">
    <source>
        <dbReference type="SAM" id="SignalP"/>
    </source>
</evidence>
<comment type="caution">
    <text evidence="3">The sequence shown here is derived from an EMBL/GenBank/DDBJ whole genome shotgun (WGS) entry which is preliminary data.</text>
</comment>
<evidence type="ECO:0000313" key="5">
    <source>
        <dbReference type="EMBL" id="OEY03399.1"/>
    </source>
</evidence>
<evidence type="ECO:0000256" key="1">
    <source>
        <dbReference type="SAM" id="MobiDB-lite"/>
    </source>
</evidence>
<reference evidence="3 6" key="2">
    <citation type="submission" date="2018-05" db="EMBL/GenBank/DDBJ databases">
        <authorList>
            <consortium name="NARMS: The National Antimicrobial Resistance Monitoring System"/>
        </authorList>
    </citation>
    <scope>NUCLEOTIDE SEQUENCE [LARGE SCALE GENOMIC DNA]</scope>
    <source>
        <strain evidence="3 6">FSIS1607212</strain>
    </source>
</reference>
<protein>
    <submittedName>
        <fullName evidence="3">Uncharacterized protein</fullName>
    </submittedName>
</protein>
<evidence type="ECO:0000313" key="3">
    <source>
        <dbReference type="EMBL" id="EAL3735397.1"/>
    </source>
</evidence>
<feature type="chain" id="PRO_5044375495" evidence="2">
    <location>
        <begin position="20"/>
        <end position="148"/>
    </location>
</feature>
<dbReference type="Proteomes" id="UP001183411">
    <property type="component" value="Unassembled WGS sequence"/>
</dbReference>
<evidence type="ECO:0000313" key="6">
    <source>
        <dbReference type="Proteomes" id="UP000335162"/>
    </source>
</evidence>
<organism evidence="3 6">
    <name type="scientific">Campylobacter jejuni</name>
    <dbReference type="NCBI Taxonomy" id="197"/>
    <lineage>
        <taxon>Bacteria</taxon>
        <taxon>Pseudomonadati</taxon>
        <taxon>Campylobacterota</taxon>
        <taxon>Epsilonproteobacteria</taxon>
        <taxon>Campylobacterales</taxon>
        <taxon>Campylobacteraceae</taxon>
        <taxon>Campylobacter</taxon>
    </lineage>
</organism>
<proteinExistence type="predicted"/>
<reference evidence="5 7" key="1">
    <citation type="submission" date="2016-09" db="EMBL/GenBank/DDBJ databases">
        <title>Campylobacter genomics.</title>
        <authorList>
            <person name="Weis A.M."/>
            <person name="Weimer B.C."/>
            <person name="Gilpin B."/>
            <person name="Huang B.C."/>
            <person name="Kong N."/>
        </authorList>
    </citation>
    <scope>NUCLEOTIDE SEQUENCE [LARGE SCALE GENOMIC DNA]</scope>
    <source>
        <strain evidence="5 7">BCW_4735</strain>
    </source>
</reference>
<dbReference type="AlphaFoldDB" id="A0A1J6PNP6"/>
<dbReference type="PROSITE" id="PS51257">
    <property type="entry name" value="PROKAR_LIPOPROTEIN"/>
    <property type="match status" value="1"/>
</dbReference>
<keyword evidence="2" id="KW-0732">Signal</keyword>
<feature type="signal peptide" evidence="2">
    <location>
        <begin position="1"/>
        <end position="19"/>
    </location>
</feature>
<dbReference type="Proteomes" id="UP000865592">
    <property type="component" value="Unassembled WGS sequence"/>
</dbReference>
<dbReference type="EMBL" id="ABMIIH010000001">
    <property type="protein sequence ID" value="ELD5185905.1"/>
    <property type="molecule type" value="Genomic_DNA"/>
</dbReference>
<gene>
    <name evidence="5" type="ORF">A0K99_02960</name>
    <name evidence="3" type="ORF">BFD99_05350</name>
    <name evidence="4" type="ORF">QQI97_000009</name>
</gene>
<feature type="region of interest" description="Disordered" evidence="1">
    <location>
        <begin position="127"/>
        <end position="148"/>
    </location>
</feature>
<dbReference type="Proteomes" id="UP000335162">
    <property type="component" value="Unassembled WGS sequence"/>
</dbReference>
<dbReference type="RefSeq" id="WP_002800812.1">
    <property type="nucleotide sequence ID" value="NZ_AP028413.1"/>
</dbReference>
<evidence type="ECO:0000313" key="4">
    <source>
        <dbReference type="EMBL" id="ELD5185905.1"/>
    </source>
</evidence>
<dbReference type="EMBL" id="MKBD01000005">
    <property type="protein sequence ID" value="OEY03399.1"/>
    <property type="molecule type" value="Genomic_DNA"/>
</dbReference>
<reference evidence="4" key="3">
    <citation type="submission" date="2023-06" db="EMBL/GenBank/DDBJ databases">
        <authorList>
            <consortium name="PulseNet: The National Subtyping Network for Foodborne Disease Surveillance"/>
        </authorList>
    </citation>
    <scope>NUCLEOTIDE SEQUENCE</scope>
    <source>
        <strain evidence="4">PNUSAC035917</strain>
    </source>
</reference>
<sequence length="148" mass="16795">MNKKSILILCATLLFTACASKQQITKEPSVDAQLKLLVDDGMKYTDLDKQDEDELIRGLLKNSPSFAQSNQQSAVKENMVKLPNNMPLFRQPLFAQMVVFPYVSDDGIYHGYSESWLKIKEGEFVLSDPRSKQDPSERIFDMNDVGTK</sequence>
<dbReference type="EMBL" id="AACNRY010000009">
    <property type="protein sequence ID" value="EAL3735397.1"/>
    <property type="molecule type" value="Genomic_DNA"/>
</dbReference>
<evidence type="ECO:0000313" key="7">
    <source>
        <dbReference type="Proteomes" id="UP000865592"/>
    </source>
</evidence>
<accession>A0A1J6PNP6</accession>
<name>A0A1J6PNP6_CAMJU</name>